<gene>
    <name evidence="7" type="primary">lpxD</name>
    <name evidence="9" type="ORF">VW23_027355</name>
</gene>
<evidence type="ECO:0000256" key="3">
    <source>
        <dbReference type="ARBA" id="ARBA00022679"/>
    </source>
</evidence>
<comment type="subunit">
    <text evidence="7">Homotrimer.</text>
</comment>
<sequence length="342" mass="35627">MVDTRFHSSSGPISLGVVLSTLGRKVDVDERRAAELVISGAEELSLAGPEHLALAAQAEYRAALAETGAGAVIVHPKFLTDVPSRVVPIIDERPHELFVDLLERLYPLGTRGIASGLFEPGGSAPFIEEGVRIGTNVVIGPGVEIGRNTIIGPNTVIGRGVTIGRNAVIASNVSIECAYLGNNVVLHAGVRIGSEGFGWLGQGRSNRKIPQLGRVIVQDGVEIGANSTIDRGALGDTVIGEGSKIDNLVQIGHNSRIGRYCLIAGTCGIGGGTIIGDNVLVGGGAGTAGHLRIGNGSILSARCLVTKDVPAGVRVGGYPAQDLKAWQREIAMLRRLNKRGRE</sequence>
<dbReference type="EC" id="2.3.1.191" evidence="7"/>
<keyword evidence="4 7" id="KW-0677">Repeat</keyword>
<keyword evidence="2 7" id="KW-0441">Lipid A biosynthesis</keyword>
<evidence type="ECO:0000256" key="7">
    <source>
        <dbReference type="HAMAP-Rule" id="MF_00523"/>
    </source>
</evidence>
<dbReference type="HAMAP" id="MF_00523">
    <property type="entry name" value="LpxD"/>
    <property type="match status" value="1"/>
</dbReference>
<dbReference type="NCBIfam" id="TIGR01853">
    <property type="entry name" value="lipid_A_lpxD"/>
    <property type="match status" value="1"/>
</dbReference>
<keyword evidence="6 7" id="KW-0012">Acyltransferase</keyword>
<keyword evidence="3 7" id="KW-0808">Transferase</keyword>
<accession>A0A1E5XKA9</accession>
<dbReference type="AlphaFoldDB" id="A0A1E5XKA9"/>
<dbReference type="Pfam" id="PF04613">
    <property type="entry name" value="LpxD"/>
    <property type="match status" value="1"/>
</dbReference>
<dbReference type="CDD" id="cd03352">
    <property type="entry name" value="LbH_LpxD"/>
    <property type="match status" value="1"/>
</dbReference>
<dbReference type="RefSeq" id="WP_069911691.1">
    <property type="nucleotide sequence ID" value="NZ_LAJE02000341.1"/>
</dbReference>
<evidence type="ECO:0000256" key="1">
    <source>
        <dbReference type="ARBA" id="ARBA00022516"/>
    </source>
</evidence>
<evidence type="ECO:0000259" key="8">
    <source>
        <dbReference type="Pfam" id="PF04613"/>
    </source>
</evidence>
<dbReference type="InterPro" id="IPR001451">
    <property type="entry name" value="Hexapep"/>
</dbReference>
<dbReference type="Proteomes" id="UP000095463">
    <property type="component" value="Unassembled WGS sequence"/>
</dbReference>
<dbReference type="Pfam" id="PF00132">
    <property type="entry name" value="Hexapep"/>
    <property type="match status" value="2"/>
</dbReference>
<feature type="active site" description="Proton acceptor" evidence="7">
    <location>
        <position position="253"/>
    </location>
</feature>
<proteinExistence type="inferred from homology"/>
<evidence type="ECO:0000256" key="2">
    <source>
        <dbReference type="ARBA" id="ARBA00022556"/>
    </source>
</evidence>
<dbReference type="InterPro" id="IPR018357">
    <property type="entry name" value="Hexapep_transf_CS"/>
</dbReference>
<feature type="domain" description="UDP-3-O-[3-hydroxymyristoyl] glucosamine N-acyltransferase non-repeat region" evidence="8">
    <location>
        <begin position="36"/>
        <end position="103"/>
    </location>
</feature>
<dbReference type="EMBL" id="LAJE02000341">
    <property type="protein sequence ID" value="OEO29029.1"/>
    <property type="molecule type" value="Genomic_DNA"/>
</dbReference>
<comment type="catalytic activity">
    <reaction evidence="7">
        <text>a UDP-3-O-[(3R)-3-hydroxyacyl]-alpha-D-glucosamine + a (3R)-hydroxyacyl-[ACP] = a UDP-2-N,3-O-bis[(3R)-3-hydroxyacyl]-alpha-D-glucosamine + holo-[ACP] + H(+)</text>
        <dbReference type="Rhea" id="RHEA:53836"/>
        <dbReference type="Rhea" id="RHEA-COMP:9685"/>
        <dbReference type="Rhea" id="RHEA-COMP:9945"/>
        <dbReference type="ChEBI" id="CHEBI:15378"/>
        <dbReference type="ChEBI" id="CHEBI:64479"/>
        <dbReference type="ChEBI" id="CHEBI:78827"/>
        <dbReference type="ChEBI" id="CHEBI:137740"/>
        <dbReference type="ChEBI" id="CHEBI:137748"/>
        <dbReference type="EC" id="2.3.1.191"/>
    </reaction>
</comment>
<comment type="similarity">
    <text evidence="7">Belongs to the transferase hexapeptide repeat family. LpxD subfamily.</text>
</comment>
<dbReference type="InterPro" id="IPR020573">
    <property type="entry name" value="UDP_GlcNAc_AcTrfase_non-rep"/>
</dbReference>
<dbReference type="PROSITE" id="PS00101">
    <property type="entry name" value="HEXAPEP_TRANSFERASES"/>
    <property type="match status" value="1"/>
</dbReference>
<dbReference type="NCBIfam" id="NF002060">
    <property type="entry name" value="PRK00892.1"/>
    <property type="match status" value="1"/>
</dbReference>
<dbReference type="PANTHER" id="PTHR43378">
    <property type="entry name" value="UDP-3-O-ACYLGLUCOSAMINE N-ACYLTRANSFERASE"/>
    <property type="match status" value="1"/>
</dbReference>
<dbReference type="GO" id="GO:0016410">
    <property type="term" value="F:N-acyltransferase activity"/>
    <property type="evidence" value="ECO:0007669"/>
    <property type="project" value="InterPro"/>
</dbReference>
<evidence type="ECO:0000256" key="4">
    <source>
        <dbReference type="ARBA" id="ARBA00022737"/>
    </source>
</evidence>
<comment type="function">
    <text evidence="7">Catalyzes the N-acylation of UDP-3-O-acylglucosamine using 3-hydroxyacyl-ACP as the acyl donor. Is involved in the biosynthesis of lipid A, a phosphorylated glycolipid that anchors the lipopolysaccharide to the outer membrane of the cell.</text>
</comment>
<dbReference type="PANTHER" id="PTHR43378:SF2">
    <property type="entry name" value="UDP-3-O-ACYLGLUCOSAMINE N-ACYLTRANSFERASE 1, MITOCHONDRIAL-RELATED"/>
    <property type="match status" value="1"/>
</dbReference>
<dbReference type="Pfam" id="PF14602">
    <property type="entry name" value="Hexapep_2"/>
    <property type="match status" value="1"/>
</dbReference>
<dbReference type="GO" id="GO:0103118">
    <property type="term" value="F:UDP-3-O-[(3R)-3-hydroxyacyl]-glucosamine N-acyltransferase activity"/>
    <property type="evidence" value="ECO:0007669"/>
    <property type="project" value="UniProtKB-EC"/>
</dbReference>
<keyword evidence="5 7" id="KW-0443">Lipid metabolism</keyword>
<name>A0A1E5XKA9_9HYPH</name>
<dbReference type="GO" id="GO:0016020">
    <property type="term" value="C:membrane"/>
    <property type="evidence" value="ECO:0007669"/>
    <property type="project" value="GOC"/>
</dbReference>
<protein>
    <recommendedName>
        <fullName evidence="7">UDP-3-O-acylglucosamine N-acyltransferase</fullName>
        <ecNumber evidence="7">2.3.1.191</ecNumber>
    </recommendedName>
</protein>
<evidence type="ECO:0000256" key="5">
    <source>
        <dbReference type="ARBA" id="ARBA00023098"/>
    </source>
</evidence>
<dbReference type="Gene3D" id="2.160.10.10">
    <property type="entry name" value="Hexapeptide repeat proteins"/>
    <property type="match status" value="1"/>
</dbReference>
<reference evidence="9 10" key="1">
    <citation type="journal article" date="2015" name="Genome Announc.">
        <title>Genome Assemblies of Three Soil-Associated Devosia species: D. insulae, D. limi, and D. soli.</title>
        <authorList>
            <person name="Hassan Y.I."/>
            <person name="Lepp D."/>
            <person name="Zhou T."/>
        </authorList>
    </citation>
    <scope>NUCLEOTIDE SEQUENCE [LARGE SCALE GENOMIC DNA]</scope>
    <source>
        <strain evidence="9 10">DS-56</strain>
    </source>
</reference>
<dbReference type="UniPathway" id="UPA00973"/>
<evidence type="ECO:0000256" key="6">
    <source>
        <dbReference type="ARBA" id="ARBA00023315"/>
    </source>
</evidence>
<evidence type="ECO:0000313" key="9">
    <source>
        <dbReference type="EMBL" id="OEO29029.1"/>
    </source>
</evidence>
<dbReference type="GO" id="GO:0009245">
    <property type="term" value="P:lipid A biosynthetic process"/>
    <property type="evidence" value="ECO:0007669"/>
    <property type="project" value="UniProtKB-UniRule"/>
</dbReference>
<organism evidence="9 10">
    <name type="scientific">Devosia insulae DS-56</name>
    <dbReference type="NCBI Taxonomy" id="1116389"/>
    <lineage>
        <taxon>Bacteria</taxon>
        <taxon>Pseudomonadati</taxon>
        <taxon>Pseudomonadota</taxon>
        <taxon>Alphaproteobacteria</taxon>
        <taxon>Hyphomicrobiales</taxon>
        <taxon>Devosiaceae</taxon>
        <taxon>Devosia</taxon>
    </lineage>
</organism>
<dbReference type="SUPFAM" id="SSF51161">
    <property type="entry name" value="Trimeric LpxA-like enzymes"/>
    <property type="match status" value="1"/>
</dbReference>
<dbReference type="InterPro" id="IPR011004">
    <property type="entry name" value="Trimer_LpxA-like_sf"/>
</dbReference>
<keyword evidence="1 7" id="KW-0444">Lipid biosynthesis</keyword>
<comment type="pathway">
    <text evidence="7">Bacterial outer membrane biogenesis; LPS lipid A biosynthesis.</text>
</comment>
<comment type="caution">
    <text evidence="9">The sequence shown here is derived from an EMBL/GenBank/DDBJ whole genome shotgun (WGS) entry which is preliminary data.</text>
</comment>
<keyword evidence="10" id="KW-1185">Reference proteome</keyword>
<dbReference type="InterPro" id="IPR007691">
    <property type="entry name" value="LpxD"/>
</dbReference>
<dbReference type="Gene3D" id="3.40.1390.10">
    <property type="entry name" value="MurE/MurF, N-terminal domain"/>
    <property type="match status" value="1"/>
</dbReference>
<evidence type="ECO:0000313" key="10">
    <source>
        <dbReference type="Proteomes" id="UP000095463"/>
    </source>
</evidence>